<dbReference type="EMBL" id="JAGSOG010000166">
    <property type="protein sequence ID" value="MBR7836869.1"/>
    <property type="molecule type" value="Genomic_DNA"/>
</dbReference>
<dbReference type="Proteomes" id="UP000675781">
    <property type="component" value="Unassembled WGS sequence"/>
</dbReference>
<name>A0A941EZ99_9ACTN</name>
<reference evidence="2" key="1">
    <citation type="submission" date="2021-04" db="EMBL/GenBank/DDBJ databases">
        <title>Genome based classification of Actinospica acidithermotolerans sp. nov., an actinobacterium isolated from an Indonesian hot spring.</title>
        <authorList>
            <person name="Kusuma A.B."/>
            <person name="Putra K.E."/>
            <person name="Nafisah S."/>
            <person name="Loh J."/>
            <person name="Nouioui I."/>
            <person name="Goodfellow M."/>
        </authorList>
    </citation>
    <scope>NUCLEOTIDE SEQUENCE</scope>
    <source>
        <strain evidence="2">CSCA 57</strain>
    </source>
</reference>
<evidence type="ECO:0000256" key="1">
    <source>
        <dbReference type="SAM" id="SignalP"/>
    </source>
</evidence>
<accession>A0A941EZ99</accession>
<keyword evidence="3" id="KW-1185">Reference proteome</keyword>
<dbReference type="AlphaFoldDB" id="A0A941EZ99"/>
<evidence type="ECO:0000313" key="2">
    <source>
        <dbReference type="EMBL" id="MBR7836869.1"/>
    </source>
</evidence>
<protein>
    <submittedName>
        <fullName evidence="2">Uncharacterized protein</fullName>
    </submittedName>
</protein>
<feature type="chain" id="PRO_5038579213" evidence="1">
    <location>
        <begin position="20"/>
        <end position="619"/>
    </location>
</feature>
<dbReference type="Gene3D" id="2.160.20.20">
    <property type="match status" value="1"/>
</dbReference>
<keyword evidence="1" id="KW-0732">Signal</keyword>
<gene>
    <name evidence="2" type="ORF">KDL01_26560</name>
</gene>
<evidence type="ECO:0000313" key="3">
    <source>
        <dbReference type="Proteomes" id="UP000675781"/>
    </source>
</evidence>
<sequence>MLRRAALGAGVLLAPTALAGPAAAAATAPAPAASGPILVAAGQTLTLTATTRTRLLTIASGATLAAPDGYLLTVTVDGVETGSALVSTYGTTTLIEPGTYRGDVVIEVTPDNAQSFFGPFTFHLRQAVYVGAAGIVTANSALSAVTAGRLGPTGAHDLVLRSTGEAFDGFYVANGQYELIRPDISFRGNGRCDFVGDGAALVGDGAQTRFVIDGARIDNTGAVRPGVIATNGANVIVKNSSIATHDGVLPADYTANIGPDMMTVPWMLGLSGNVRATIALGVDTKATYVNSRISSTNWGVLSTDSDNQAQLTAINCDLAITDKEGYGTYADGSAIDRFLGCRFHHVAFAAISTGGSVYFGDSTPAAVAALNTSQDVRLSAAELAAIPLTPTVVDSTRFGVMWAQGNGGSVTLDGGTQLRTAETSFLVKAVQVSISADGSQGAQILPGNGVLVQVMETDDPGNPAGVYTEPTGAATKDDTFDVTTEQAQDVVVDFTDLDLRGDLYNGRRGDQNLVLNLTGTRLAGVVSASATKHALSEIGEADYAQLGRVTNTTQAAVNNGVIVHVDARSVWTVTGTSYLTSLTVSPGGTVRASRMTVDGVATTIAAGTTYTGAIVLGAH</sequence>
<dbReference type="InterPro" id="IPR012332">
    <property type="entry name" value="Autotransporter_pectin_lyase_C"/>
</dbReference>
<dbReference type="RefSeq" id="WP_212531341.1">
    <property type="nucleotide sequence ID" value="NZ_JAGSOG010000166.1"/>
</dbReference>
<feature type="signal peptide" evidence="1">
    <location>
        <begin position="1"/>
        <end position="19"/>
    </location>
</feature>
<comment type="caution">
    <text evidence="2">The sequence shown here is derived from an EMBL/GenBank/DDBJ whole genome shotgun (WGS) entry which is preliminary data.</text>
</comment>
<organism evidence="2 3">
    <name type="scientific">Actinospica durhamensis</name>
    <dbReference type="NCBI Taxonomy" id="1508375"/>
    <lineage>
        <taxon>Bacteria</taxon>
        <taxon>Bacillati</taxon>
        <taxon>Actinomycetota</taxon>
        <taxon>Actinomycetes</taxon>
        <taxon>Catenulisporales</taxon>
        <taxon>Actinospicaceae</taxon>
        <taxon>Actinospica</taxon>
    </lineage>
</organism>
<proteinExistence type="predicted"/>